<dbReference type="Proteomes" id="UP000245048">
    <property type="component" value="Unassembled WGS sequence"/>
</dbReference>
<organism evidence="1 2">
    <name type="scientific">Teichococcus aestuarii</name>
    <dbReference type="NCBI Taxonomy" id="568898"/>
    <lineage>
        <taxon>Bacteria</taxon>
        <taxon>Pseudomonadati</taxon>
        <taxon>Pseudomonadota</taxon>
        <taxon>Alphaproteobacteria</taxon>
        <taxon>Acetobacterales</taxon>
        <taxon>Roseomonadaceae</taxon>
        <taxon>Roseomonas</taxon>
    </lineage>
</organism>
<dbReference type="OrthoDB" id="5438497at2"/>
<comment type="caution">
    <text evidence="1">The sequence shown here is derived from an EMBL/GenBank/DDBJ whole genome shotgun (WGS) entry which is preliminary data.</text>
</comment>
<dbReference type="EMBL" id="PDOA01000005">
    <property type="protein sequence ID" value="PWC28919.1"/>
    <property type="molecule type" value="Genomic_DNA"/>
</dbReference>
<protein>
    <submittedName>
        <fullName evidence="1">Uncharacterized protein</fullName>
    </submittedName>
</protein>
<accession>A0A2U1V4S3</accession>
<keyword evidence="2" id="KW-1185">Reference proteome</keyword>
<evidence type="ECO:0000313" key="2">
    <source>
        <dbReference type="Proteomes" id="UP000245048"/>
    </source>
</evidence>
<evidence type="ECO:0000313" key="1">
    <source>
        <dbReference type="EMBL" id="PWC28919.1"/>
    </source>
</evidence>
<reference evidence="2" key="1">
    <citation type="submission" date="2017-10" db="EMBL/GenBank/DDBJ databases">
        <authorList>
            <person name="Toshchakov S.V."/>
            <person name="Goeva M.A."/>
        </authorList>
    </citation>
    <scope>NUCLEOTIDE SEQUENCE [LARGE SCALE GENOMIC DNA]</scope>
    <source>
        <strain evidence="2">JR1/69-1-13</strain>
    </source>
</reference>
<dbReference type="RefSeq" id="WP_109516839.1">
    <property type="nucleotide sequence ID" value="NZ_PDOA01000005.1"/>
</dbReference>
<gene>
    <name evidence="1" type="ORF">CR165_09985</name>
</gene>
<proteinExistence type="predicted"/>
<name>A0A2U1V4S3_9PROT</name>
<sequence length="626" mass="67236">MAAGRSTKTSFTAGELGDQLLGRGDLRAFENGARRLRNVFIQPTGGVTRRPGLRHVATLPGAARLIAFEFNTEQSYLLALTHQRLDVYLGDLLVATLAAPWTGAMLDQIAHTQSADTLLLLHPAMPPQRVTRSSHTSWNLGGWNWIAAPFFRFADPGVTMTPGGTTGSVTLTASAPFFEAGHAGSQLRIGGRRVTVTAVASATSATAQVVETLAAAAATQDWDEAAFSSVRGWPATACFHQDRLVLGGSRDLPNRLWLSRSGDLFNFDLGTGLDDQAIEFGLLSDQVNAIRAVFSGRHLQVFTSGAEWMVTGDPMTPASIQLHRQTRIGMPNSRILPPVDVDGSTIFVARSGQAVHEFAYTDVQQAYQASDLAMMARHLVQDPVSLAYDQTRRLLHVAMADGSLSTLTLYRAEQVTAWTRQETEGAFRALAEIDGVVWCAVERAGTVRLERFDDALAVDAGLTGSADTPKAHWTGLGHLQGRAVQVVADGAPHGTFTVLSGGVTLDEPAGEVQVGLGFSHVIEPLPPQLLSAGGSRSGPLRLVAASFRVLETAALSVDLGRGAQPVPFRRLDTALLDAAPLRFTGDVTLRAFGWRRDTMRPLWRIEGDTPLPLTLLSVTIETRMTD</sequence>
<dbReference type="AlphaFoldDB" id="A0A2U1V4S3"/>